<feature type="region of interest" description="Disordered" evidence="1">
    <location>
        <begin position="411"/>
        <end position="432"/>
    </location>
</feature>
<feature type="compositionally biased region" description="Basic and acidic residues" evidence="1">
    <location>
        <begin position="365"/>
        <end position="375"/>
    </location>
</feature>
<proteinExistence type="predicted"/>
<dbReference type="VEuPathDB" id="MicrosporidiaDB:SLOPH_472"/>
<dbReference type="InParanoid" id="S7XLF3"/>
<keyword evidence="4" id="KW-1185">Reference proteome</keyword>
<accession>S7XLF3</accession>
<evidence type="ECO:0000313" key="3">
    <source>
        <dbReference type="EMBL" id="EPR79914.1"/>
    </source>
</evidence>
<feature type="compositionally biased region" description="Polar residues" evidence="1">
    <location>
        <begin position="380"/>
        <end position="393"/>
    </location>
</feature>
<feature type="region of interest" description="Disordered" evidence="1">
    <location>
        <begin position="269"/>
        <end position="299"/>
    </location>
</feature>
<keyword evidence="2" id="KW-0812">Transmembrane</keyword>
<feature type="compositionally biased region" description="Basic and acidic residues" evidence="1">
    <location>
        <begin position="270"/>
        <end position="291"/>
    </location>
</feature>
<keyword evidence="2" id="KW-1133">Transmembrane helix</keyword>
<reference evidence="4" key="1">
    <citation type="journal article" date="2013" name="PLoS Genet.">
        <title>The genome of Spraguea lophii and the basis of host-microsporidian interactions.</title>
        <authorList>
            <person name="Campbell S.E."/>
            <person name="Williams T.A."/>
            <person name="Yousuf A."/>
            <person name="Soanes D.M."/>
            <person name="Paszkiewicz K.H."/>
            <person name="Williams B.A.P."/>
        </authorList>
    </citation>
    <scope>NUCLEOTIDE SEQUENCE [LARGE SCALE GENOMIC DNA]</scope>
    <source>
        <strain evidence="4">42_110</strain>
    </source>
</reference>
<evidence type="ECO:0000256" key="1">
    <source>
        <dbReference type="SAM" id="MobiDB-lite"/>
    </source>
</evidence>
<evidence type="ECO:0000256" key="2">
    <source>
        <dbReference type="SAM" id="Phobius"/>
    </source>
</evidence>
<protein>
    <submittedName>
        <fullName evidence="3">Uncharacterized protein</fullName>
    </submittedName>
</protein>
<keyword evidence="2" id="KW-0472">Membrane</keyword>
<name>S7XLF3_SPRLO</name>
<evidence type="ECO:0000313" key="4">
    <source>
        <dbReference type="Proteomes" id="UP000014978"/>
    </source>
</evidence>
<dbReference type="Proteomes" id="UP000014978">
    <property type="component" value="Unassembled WGS sequence"/>
</dbReference>
<gene>
    <name evidence="3" type="ORF">SLOPH_472</name>
</gene>
<feature type="transmembrane region" description="Helical" evidence="2">
    <location>
        <begin position="12"/>
        <end position="31"/>
    </location>
</feature>
<sequence>MLYYIICFIFLLYKYIILLYFTMYNILLFLLCCLSVDNLGRILYKDKNINKILYNDGDNVYLSSDMDYKGLVIRVLDTGQVEFWNGKKRMGSVDGNIVFGSGTQYNILMEGGMHKIEKDGKCVTYKERRLVMERCVAYDKHQQFKISVIDGDNNDINDGNDKTNVDNNDIDDGKSNINGKNDKNNIDGKNNINDDMEVIDGGIKDSHVTVNSTVILTEFKTMLSTVVKTKTKTETLRETYRIIKTVTIEVKHPKSVDNIEKIVNVTTKNKNKDDKDIKDDKENKDIRESKNVKPPAIKTSKNRINNKYKYKNIIKKDKNIIKRFKQNRNIEKVKKKDNKYIKDSSIKDYNNKYITDSAIKDYNNKYKLQENDNKQKNNYKKPSNDINNTTNQLKTNNINLQKYNNIEEDLSNSDTQENNNPDEDNPVLKTNTSLLDNPFIKSFKDSVNRVKNIIKKKYKRDESGIKQFNHLIDTFTDVPKKTNEQLNNLKNIQPLNNSAINTQSLNNPNNFNDKVTNNSKNTEPLNNSDINVQPFNNPIYSGNVNIQPLNNSENIQPLNNPNINTLPLNNYNNPNNVNIQPLNNYNPLENYSKYNNKNIIKNITPLNNNINYEYDQPCDINMALNKIGVNTPQDMSPFIEQLVQ</sequence>
<dbReference type="HOGENOM" id="CLU_425244_0_0_1"/>
<feature type="region of interest" description="Disordered" evidence="1">
    <location>
        <begin position="365"/>
        <end position="393"/>
    </location>
</feature>
<organism evidence="3 4">
    <name type="scientific">Spraguea lophii (strain 42_110)</name>
    <name type="common">Microsporidian parasite</name>
    <dbReference type="NCBI Taxonomy" id="1358809"/>
    <lineage>
        <taxon>Eukaryota</taxon>
        <taxon>Fungi</taxon>
        <taxon>Fungi incertae sedis</taxon>
        <taxon>Microsporidia</taxon>
        <taxon>Spragueidae</taxon>
        <taxon>Spraguea</taxon>
    </lineage>
</organism>
<dbReference type="EMBL" id="ATCN01000074">
    <property type="protein sequence ID" value="EPR79914.1"/>
    <property type="molecule type" value="Genomic_DNA"/>
</dbReference>
<dbReference type="AlphaFoldDB" id="S7XLF3"/>
<comment type="caution">
    <text evidence="3">The sequence shown here is derived from an EMBL/GenBank/DDBJ whole genome shotgun (WGS) entry which is preliminary data.</text>
</comment>